<evidence type="ECO:0000256" key="7">
    <source>
        <dbReference type="ARBA" id="ARBA00023223"/>
    </source>
</evidence>
<keyword evidence="5" id="KW-0521">NADP</keyword>
<evidence type="ECO:0000256" key="1">
    <source>
        <dbReference type="ARBA" id="ARBA00003277"/>
    </source>
</evidence>
<dbReference type="InterPro" id="IPR008670">
    <property type="entry name" value="CoA_reduct_LuxC"/>
</dbReference>
<gene>
    <name evidence="9" type="ORF">ACFQZJ_18650</name>
</gene>
<dbReference type="InterPro" id="IPR016162">
    <property type="entry name" value="Ald_DH_N"/>
</dbReference>
<keyword evidence="10" id="KW-1185">Reference proteome</keyword>
<evidence type="ECO:0000256" key="2">
    <source>
        <dbReference type="ARBA" id="ARBA00004908"/>
    </source>
</evidence>
<evidence type="ECO:0000313" key="10">
    <source>
        <dbReference type="Proteomes" id="UP001597012"/>
    </source>
</evidence>
<dbReference type="InterPro" id="IPR016161">
    <property type="entry name" value="Ald_DH/histidinol_DH"/>
</dbReference>
<dbReference type="InterPro" id="IPR016163">
    <property type="entry name" value="Ald_DH_C"/>
</dbReference>
<dbReference type="EC" id="1.2.1.50" evidence="4"/>
<protein>
    <recommendedName>
        <fullName evidence="4">long-chain-fatty-acyl-CoA reductase</fullName>
        <ecNumber evidence="4">1.2.1.50</ecNumber>
    </recommendedName>
</protein>
<evidence type="ECO:0000256" key="4">
    <source>
        <dbReference type="ARBA" id="ARBA00013020"/>
    </source>
</evidence>
<dbReference type="Proteomes" id="UP001597012">
    <property type="component" value="Unassembled WGS sequence"/>
</dbReference>
<dbReference type="Pfam" id="PF05893">
    <property type="entry name" value="LuxC"/>
    <property type="match status" value="1"/>
</dbReference>
<organism evidence="9 10">
    <name type="scientific">Maribacter chungangensis</name>
    <dbReference type="NCBI Taxonomy" id="1069117"/>
    <lineage>
        <taxon>Bacteria</taxon>
        <taxon>Pseudomonadati</taxon>
        <taxon>Bacteroidota</taxon>
        <taxon>Flavobacteriia</taxon>
        <taxon>Flavobacteriales</taxon>
        <taxon>Flavobacteriaceae</taxon>
        <taxon>Maribacter</taxon>
    </lineage>
</organism>
<comment type="function">
    <text evidence="1">LuxC is the fatty acid reductase enzyme responsible for synthesis of the aldehyde substrate for the luminescent reaction catalyzed by luciferase.</text>
</comment>
<evidence type="ECO:0000313" key="9">
    <source>
        <dbReference type="EMBL" id="MFD0799498.1"/>
    </source>
</evidence>
<dbReference type="RefSeq" id="WP_379936484.1">
    <property type="nucleotide sequence ID" value="NZ_JBHTHY010000024.1"/>
</dbReference>
<dbReference type="SUPFAM" id="SSF53720">
    <property type="entry name" value="ALDH-like"/>
    <property type="match status" value="1"/>
</dbReference>
<reference evidence="10" key="1">
    <citation type="journal article" date="2019" name="Int. J. Syst. Evol. Microbiol.">
        <title>The Global Catalogue of Microorganisms (GCM) 10K type strain sequencing project: providing services to taxonomists for standard genome sequencing and annotation.</title>
        <authorList>
            <consortium name="The Broad Institute Genomics Platform"/>
            <consortium name="The Broad Institute Genome Sequencing Center for Infectious Disease"/>
            <person name="Wu L."/>
            <person name="Ma J."/>
        </authorList>
    </citation>
    <scope>NUCLEOTIDE SEQUENCE [LARGE SCALE GENOMIC DNA]</scope>
    <source>
        <strain evidence="10">CCUG 61948</strain>
    </source>
</reference>
<comment type="caution">
    <text evidence="9">The sequence shown here is derived from an EMBL/GenBank/DDBJ whole genome shotgun (WGS) entry which is preliminary data.</text>
</comment>
<evidence type="ECO:0000256" key="3">
    <source>
        <dbReference type="ARBA" id="ARBA00010915"/>
    </source>
</evidence>
<comment type="pathway">
    <text evidence="2">Lipid metabolism; fatty acid reduction for biolumincescence.</text>
</comment>
<proteinExistence type="inferred from homology"/>
<evidence type="ECO:0000256" key="6">
    <source>
        <dbReference type="ARBA" id="ARBA00023002"/>
    </source>
</evidence>
<accession>A0ABW3B9K4</accession>
<comment type="catalytic activity">
    <reaction evidence="8">
        <text>a long-chain fatty aldehyde + NADP(+) + CoA = a long-chain fatty acyl-CoA + NADPH + H(+)</text>
        <dbReference type="Rhea" id="RHEA:15437"/>
        <dbReference type="ChEBI" id="CHEBI:15378"/>
        <dbReference type="ChEBI" id="CHEBI:17176"/>
        <dbReference type="ChEBI" id="CHEBI:57287"/>
        <dbReference type="ChEBI" id="CHEBI:57783"/>
        <dbReference type="ChEBI" id="CHEBI:58349"/>
        <dbReference type="ChEBI" id="CHEBI:83139"/>
        <dbReference type="EC" id="1.2.1.50"/>
    </reaction>
</comment>
<evidence type="ECO:0000256" key="8">
    <source>
        <dbReference type="ARBA" id="ARBA00049412"/>
    </source>
</evidence>
<dbReference type="Gene3D" id="3.40.605.10">
    <property type="entry name" value="Aldehyde Dehydrogenase, Chain A, domain 1"/>
    <property type="match status" value="1"/>
</dbReference>
<comment type="similarity">
    <text evidence="3">Belongs to the LuxC family.</text>
</comment>
<name>A0ABW3B9K4_9FLAO</name>
<sequence length="354" mass="40348">MTRLNPNIEAFVKLGEFLGEFCKCIDSKTVSLTVDSAWFEKFKDVITTSHHHNGWFTKANVLHALRSWSVALSVENLERWLTHYDLSNNRSKRVALVLAGNIPMVGFHDLLTVLVTGNTAVVKLSSNDTLLLPLLVEYLTEIHPGFKDKVVFTKDRLTHFDAVIATGSNNTARYFEYYFGKKPNIIRKNRNAVAVLTGNETKEQLTALADDIFRYYGLGCRSVSKLFVPKGYDFDSFFKAQIGYDQIIKQHKYANNYDYNKAVYLMSEFKFLDNGFLMVKEDAGYASPIATVFYEEYEMQDDVKTKISADKEHIQCVVSKGLFTDEVPFGKTQSPELWDYADGIDTVEFLLKTS</sequence>
<evidence type="ECO:0000256" key="5">
    <source>
        <dbReference type="ARBA" id="ARBA00022857"/>
    </source>
</evidence>
<keyword evidence="7" id="KW-0455">Luminescence</keyword>
<dbReference type="EMBL" id="JBHTHY010000024">
    <property type="protein sequence ID" value="MFD0799498.1"/>
    <property type="molecule type" value="Genomic_DNA"/>
</dbReference>
<keyword evidence="6" id="KW-0560">Oxidoreductase</keyword>
<dbReference type="Gene3D" id="3.40.309.10">
    <property type="entry name" value="Aldehyde Dehydrogenase, Chain A, domain 2"/>
    <property type="match status" value="1"/>
</dbReference>